<evidence type="ECO:0000256" key="1">
    <source>
        <dbReference type="SAM" id="MobiDB-lite"/>
    </source>
</evidence>
<sequence>MDKLDLPIVDVDNLALDPPAWLWTSSSRPTRCYRGRACCARSRRSCGFTRQHHGRGRCGSTRLRRGPTDVDVDELPTDDSRGSSMDELMDLYTAAMDKLMELAREEYK</sequence>
<comment type="caution">
    <text evidence="2">The sequence shown here is derived from an EMBL/GenBank/DDBJ whole genome shotgun (WGS) entry which is preliminary data.</text>
</comment>
<evidence type="ECO:0000313" key="3">
    <source>
        <dbReference type="Proteomes" id="UP000479710"/>
    </source>
</evidence>
<organism evidence="2 3">
    <name type="scientific">Oryza meyeriana var. granulata</name>
    <dbReference type="NCBI Taxonomy" id="110450"/>
    <lineage>
        <taxon>Eukaryota</taxon>
        <taxon>Viridiplantae</taxon>
        <taxon>Streptophyta</taxon>
        <taxon>Embryophyta</taxon>
        <taxon>Tracheophyta</taxon>
        <taxon>Spermatophyta</taxon>
        <taxon>Magnoliopsida</taxon>
        <taxon>Liliopsida</taxon>
        <taxon>Poales</taxon>
        <taxon>Poaceae</taxon>
        <taxon>BOP clade</taxon>
        <taxon>Oryzoideae</taxon>
        <taxon>Oryzeae</taxon>
        <taxon>Oryzinae</taxon>
        <taxon>Oryza</taxon>
        <taxon>Oryza meyeriana</taxon>
    </lineage>
</organism>
<protein>
    <submittedName>
        <fullName evidence="2">Uncharacterized protein</fullName>
    </submittedName>
</protein>
<dbReference type="AlphaFoldDB" id="A0A6G1EMF1"/>
<feature type="region of interest" description="Disordered" evidence="1">
    <location>
        <begin position="50"/>
        <end position="84"/>
    </location>
</feature>
<gene>
    <name evidence="2" type="ORF">E2562_018458</name>
</gene>
<accession>A0A6G1EMF1</accession>
<keyword evidence="3" id="KW-1185">Reference proteome</keyword>
<reference evidence="2 3" key="1">
    <citation type="submission" date="2019-11" db="EMBL/GenBank/DDBJ databases">
        <title>Whole genome sequence of Oryza granulata.</title>
        <authorList>
            <person name="Li W."/>
        </authorList>
    </citation>
    <scope>NUCLEOTIDE SEQUENCE [LARGE SCALE GENOMIC DNA]</scope>
    <source>
        <strain evidence="3">cv. Menghai</strain>
        <tissue evidence="2">Leaf</tissue>
    </source>
</reference>
<dbReference type="EMBL" id="SPHZ02000003">
    <property type="protein sequence ID" value="KAF0925802.1"/>
    <property type="molecule type" value="Genomic_DNA"/>
</dbReference>
<name>A0A6G1EMF1_9ORYZ</name>
<proteinExistence type="predicted"/>
<dbReference type="Proteomes" id="UP000479710">
    <property type="component" value="Unassembled WGS sequence"/>
</dbReference>
<evidence type="ECO:0000313" key="2">
    <source>
        <dbReference type="EMBL" id="KAF0925802.1"/>
    </source>
</evidence>